<feature type="domain" description="BPG-independent PGAM N-terminal" evidence="10">
    <location>
        <begin position="78"/>
        <end position="155"/>
    </location>
</feature>
<keyword evidence="7" id="KW-0464">Manganese</keyword>
<evidence type="ECO:0000256" key="2">
    <source>
        <dbReference type="ARBA" id="ARBA00004798"/>
    </source>
</evidence>
<comment type="similarity">
    <text evidence="3">Belongs to the BPG-independent phosphoglycerate mutase family.</text>
</comment>
<reference evidence="12" key="2">
    <citation type="submission" date="2015-01" db="EMBL/GenBank/DDBJ databases">
        <title>Evolutionary Origins and Diversification of the Mycorrhizal Mutualists.</title>
        <authorList>
            <consortium name="DOE Joint Genome Institute"/>
            <consortium name="Mycorrhizal Genomics Consortium"/>
            <person name="Kohler A."/>
            <person name="Kuo A."/>
            <person name="Nagy L.G."/>
            <person name="Floudas D."/>
            <person name="Copeland A."/>
            <person name="Barry K.W."/>
            <person name="Cichocki N."/>
            <person name="Veneault-Fourrey C."/>
            <person name="LaButti K."/>
            <person name="Lindquist E.A."/>
            <person name="Lipzen A."/>
            <person name="Lundell T."/>
            <person name="Morin E."/>
            <person name="Murat C."/>
            <person name="Riley R."/>
            <person name="Ohm R."/>
            <person name="Sun H."/>
            <person name="Tunlid A."/>
            <person name="Henrissat B."/>
            <person name="Grigoriev I.V."/>
            <person name="Hibbett D.S."/>
            <person name="Martin F."/>
        </authorList>
    </citation>
    <scope>NUCLEOTIDE SEQUENCE [LARGE SCALE GENOMIC DNA]</scope>
    <source>
        <strain evidence="12">Zn</strain>
    </source>
</reference>
<organism evidence="11 12">
    <name type="scientific">Oidiodendron maius (strain Zn)</name>
    <dbReference type="NCBI Taxonomy" id="913774"/>
    <lineage>
        <taxon>Eukaryota</taxon>
        <taxon>Fungi</taxon>
        <taxon>Dikarya</taxon>
        <taxon>Ascomycota</taxon>
        <taxon>Pezizomycotina</taxon>
        <taxon>Leotiomycetes</taxon>
        <taxon>Leotiomycetes incertae sedis</taxon>
        <taxon>Myxotrichaceae</taxon>
        <taxon>Oidiodendron</taxon>
    </lineage>
</organism>
<name>A0A0C3DYH4_OIDMZ</name>
<gene>
    <name evidence="11" type="ORF">OIDMADRAFT_36736</name>
</gene>
<dbReference type="SUPFAM" id="SSF53649">
    <property type="entry name" value="Alkaline phosphatase-like"/>
    <property type="match status" value="1"/>
</dbReference>
<dbReference type="AlphaFoldDB" id="A0A0C3DYH4"/>
<evidence type="ECO:0000256" key="6">
    <source>
        <dbReference type="ARBA" id="ARBA00023152"/>
    </source>
</evidence>
<dbReference type="Gene3D" id="3.40.720.10">
    <property type="entry name" value="Alkaline Phosphatase, subunit A"/>
    <property type="match status" value="3"/>
</dbReference>
<dbReference type="EMBL" id="KN832870">
    <property type="protein sequence ID" value="KIN07113.1"/>
    <property type="molecule type" value="Genomic_DNA"/>
</dbReference>
<dbReference type="PANTHER" id="PTHR31637">
    <property type="entry name" value="2,3-BISPHOSPHOGLYCERATE-INDEPENDENT PHOSPHOGLYCERATE MUTASE"/>
    <property type="match status" value="1"/>
</dbReference>
<dbReference type="InterPro" id="IPR006124">
    <property type="entry name" value="Metalloenzyme"/>
</dbReference>
<dbReference type="InterPro" id="IPR011258">
    <property type="entry name" value="BPG-indep_PGM_N"/>
</dbReference>
<feature type="domain" description="Metalloenzyme" evidence="9">
    <location>
        <begin position="1"/>
        <end position="325"/>
    </location>
</feature>
<dbReference type="GO" id="GO:0004619">
    <property type="term" value="F:phosphoglycerate mutase activity"/>
    <property type="evidence" value="ECO:0007669"/>
    <property type="project" value="UniProtKB-EC"/>
</dbReference>
<dbReference type="HOGENOM" id="CLU_026099_2_0_1"/>
<keyword evidence="5" id="KW-0479">Metal-binding</keyword>
<evidence type="ECO:0000313" key="11">
    <source>
        <dbReference type="EMBL" id="KIN07113.1"/>
    </source>
</evidence>
<comment type="pathway">
    <text evidence="2">Carbohydrate degradation; glycolysis; pyruvate from D-glyceraldehyde 3-phosphate: step 3/5.</text>
</comment>
<dbReference type="GO" id="GO:0030145">
    <property type="term" value="F:manganese ion binding"/>
    <property type="evidence" value="ECO:0007669"/>
    <property type="project" value="InterPro"/>
</dbReference>
<dbReference type="InParanoid" id="A0A0C3DYH4"/>
<dbReference type="STRING" id="913774.A0A0C3DYH4"/>
<evidence type="ECO:0000256" key="4">
    <source>
        <dbReference type="ARBA" id="ARBA00012026"/>
    </source>
</evidence>
<keyword evidence="8" id="KW-0413">Isomerase</keyword>
<dbReference type="Pfam" id="PF01676">
    <property type="entry name" value="Metalloenzyme"/>
    <property type="match status" value="1"/>
</dbReference>
<comment type="cofactor">
    <cofactor evidence="1">
        <name>Mn(2+)</name>
        <dbReference type="ChEBI" id="CHEBI:29035"/>
    </cofactor>
</comment>
<dbReference type="PANTHER" id="PTHR31637:SF0">
    <property type="entry name" value="2,3-BISPHOSPHOGLYCERATE-INDEPENDENT PHOSPHOGLYCERATE MUTASE"/>
    <property type="match status" value="1"/>
</dbReference>
<dbReference type="InterPro" id="IPR036646">
    <property type="entry name" value="PGAM_B_sf"/>
</dbReference>
<dbReference type="Pfam" id="PF06415">
    <property type="entry name" value="iPGM_N"/>
    <property type="match status" value="2"/>
</dbReference>
<reference evidence="11 12" key="1">
    <citation type="submission" date="2014-04" db="EMBL/GenBank/DDBJ databases">
        <authorList>
            <consortium name="DOE Joint Genome Institute"/>
            <person name="Kuo A."/>
            <person name="Martino E."/>
            <person name="Perotto S."/>
            <person name="Kohler A."/>
            <person name="Nagy L.G."/>
            <person name="Floudas D."/>
            <person name="Copeland A."/>
            <person name="Barry K.W."/>
            <person name="Cichocki N."/>
            <person name="Veneault-Fourrey C."/>
            <person name="LaButti K."/>
            <person name="Lindquist E.A."/>
            <person name="Lipzen A."/>
            <person name="Lundell T."/>
            <person name="Morin E."/>
            <person name="Murat C."/>
            <person name="Sun H."/>
            <person name="Tunlid A."/>
            <person name="Henrissat B."/>
            <person name="Grigoriev I.V."/>
            <person name="Hibbett D.S."/>
            <person name="Martin F."/>
            <person name="Nordberg H.P."/>
            <person name="Cantor M.N."/>
            <person name="Hua S.X."/>
        </authorList>
    </citation>
    <scope>NUCLEOTIDE SEQUENCE [LARGE SCALE GENOMIC DNA]</scope>
    <source>
        <strain evidence="11 12">Zn</strain>
    </source>
</reference>
<evidence type="ECO:0000256" key="7">
    <source>
        <dbReference type="ARBA" id="ARBA00023211"/>
    </source>
</evidence>
<evidence type="ECO:0000256" key="1">
    <source>
        <dbReference type="ARBA" id="ARBA00001936"/>
    </source>
</evidence>
<dbReference type="InterPro" id="IPR005995">
    <property type="entry name" value="Pgm_bpd_ind"/>
</dbReference>
<dbReference type="InterPro" id="IPR017850">
    <property type="entry name" value="Alkaline_phosphatase_core_sf"/>
</dbReference>
<dbReference type="SUPFAM" id="SSF64158">
    <property type="entry name" value="2,3-Bisphosphoglycerate-independent phosphoglycerate mutase, substrate-binding domain"/>
    <property type="match status" value="1"/>
</dbReference>
<protein>
    <recommendedName>
        <fullName evidence="4">phosphoglycerate mutase (2,3-diphosphoglycerate-independent)</fullName>
        <ecNumber evidence="4">5.4.2.12</ecNumber>
    </recommendedName>
</protein>
<evidence type="ECO:0000259" key="9">
    <source>
        <dbReference type="Pfam" id="PF01676"/>
    </source>
</evidence>
<dbReference type="OrthoDB" id="1886626at2759"/>
<keyword evidence="6" id="KW-0324">Glycolysis</keyword>
<feature type="domain" description="BPG-independent PGAM N-terminal" evidence="10">
    <location>
        <begin position="160"/>
        <end position="241"/>
    </location>
</feature>
<dbReference type="GO" id="GO:0005737">
    <property type="term" value="C:cytoplasm"/>
    <property type="evidence" value="ECO:0007669"/>
    <property type="project" value="InterPro"/>
</dbReference>
<dbReference type="Proteomes" id="UP000054321">
    <property type="component" value="Unassembled WGS sequence"/>
</dbReference>
<sequence length="395" mass="43804">MVIDGWGILSESSPKDGDAIAAAETPVMDALSKNAEGYTEVEGSSLTVGLPKGLMGNSEVGHPNIGAGRVVWQDVVRIDKIIKKGELGQNDFIVKTFKAAKQGTSRLHLASLISDGSVHPQQDHLYALIKVAKKLEIPHVYIHFFGDGRDTDPNSDGEGSSDPIKATKERYEKGETDEFLKPIIVGGKDSRVQDGDQVFFFSYRSNRVRKITRLLCDVNRLPLEDFPYPKNVTLTTMIQYKLDYPFTIAFKLRHMRNVLAKTLGTRGINQVHVIETKKYTYVTFFFNGGVEKMSAIGVAKQVCKRVSEGKFEFVMNNFVPPNIVGYTSYILFITSDQGNVEEMKFPDGKPKTLHTANKTTEGVLSDVAPTILEVIGPKHPKEMTSRSLLAKMINS</sequence>
<keyword evidence="12" id="KW-1185">Reference proteome</keyword>
<evidence type="ECO:0000256" key="8">
    <source>
        <dbReference type="ARBA" id="ARBA00023235"/>
    </source>
</evidence>
<accession>A0A0C3DYH4</accession>
<dbReference type="Gene3D" id="3.40.1450.10">
    <property type="entry name" value="BPG-independent phosphoglycerate mutase, domain B"/>
    <property type="match status" value="1"/>
</dbReference>
<dbReference type="GO" id="GO:0006007">
    <property type="term" value="P:glucose catabolic process"/>
    <property type="evidence" value="ECO:0007669"/>
    <property type="project" value="InterPro"/>
</dbReference>
<evidence type="ECO:0000256" key="5">
    <source>
        <dbReference type="ARBA" id="ARBA00022723"/>
    </source>
</evidence>
<dbReference type="EC" id="5.4.2.12" evidence="4"/>
<proteinExistence type="inferred from homology"/>
<evidence type="ECO:0000313" key="12">
    <source>
        <dbReference type="Proteomes" id="UP000054321"/>
    </source>
</evidence>
<dbReference type="GO" id="GO:0006096">
    <property type="term" value="P:glycolytic process"/>
    <property type="evidence" value="ECO:0007669"/>
    <property type="project" value="UniProtKB-UniPathway"/>
</dbReference>
<dbReference type="UniPathway" id="UPA00109">
    <property type="reaction ID" value="UER00186"/>
</dbReference>
<evidence type="ECO:0000259" key="10">
    <source>
        <dbReference type="Pfam" id="PF06415"/>
    </source>
</evidence>
<evidence type="ECO:0000256" key="3">
    <source>
        <dbReference type="ARBA" id="ARBA00008819"/>
    </source>
</evidence>